<sequence>MFEGGGDWREELAAVEAPAAREALAVGEELAGVEVPAAEVRAPEAPIDVAIMSLYADLDDTNATLGSVLDAANTAVEKLKIKLLEDLQADHFMLPQWPVLESTLCDLLQAIRGVQLHPSTGKHHEDGVTFSKAATELLLEVAAPTVNRGLQVFAQKQIDKRAERTPSQPEPFSMCEHERRLQEQVPALMAFLYRCTFSSAQVAGQKRSRESLQLMQQRVVGVASVLVYSISRSASDFQRSVGTQLVTRGKDGRLKLCNTFGWAISDDAVKKMLRDSNVFDVDSVFQPHESIHAATDNYEQKMLHTYLHSLVRNSVLHMTTLTAWRQSRVDVPRD</sequence>
<name>A0AAE0CF65_9CHLO</name>
<organism evidence="1 2">
    <name type="scientific">Cymbomonas tetramitiformis</name>
    <dbReference type="NCBI Taxonomy" id="36881"/>
    <lineage>
        <taxon>Eukaryota</taxon>
        <taxon>Viridiplantae</taxon>
        <taxon>Chlorophyta</taxon>
        <taxon>Pyramimonadophyceae</taxon>
        <taxon>Pyramimonadales</taxon>
        <taxon>Pyramimonadaceae</taxon>
        <taxon>Cymbomonas</taxon>
    </lineage>
</organism>
<proteinExistence type="predicted"/>
<comment type="caution">
    <text evidence="1">The sequence shown here is derived from an EMBL/GenBank/DDBJ whole genome shotgun (WGS) entry which is preliminary data.</text>
</comment>
<reference evidence="1 2" key="1">
    <citation type="journal article" date="2015" name="Genome Biol. Evol.">
        <title>Comparative Genomics of a Bacterivorous Green Alga Reveals Evolutionary Causalities and Consequences of Phago-Mixotrophic Mode of Nutrition.</title>
        <authorList>
            <person name="Burns J.A."/>
            <person name="Paasch A."/>
            <person name="Narechania A."/>
            <person name="Kim E."/>
        </authorList>
    </citation>
    <scope>NUCLEOTIDE SEQUENCE [LARGE SCALE GENOMIC DNA]</scope>
    <source>
        <strain evidence="1 2">PLY_AMNH</strain>
    </source>
</reference>
<dbReference type="Proteomes" id="UP001190700">
    <property type="component" value="Unassembled WGS sequence"/>
</dbReference>
<gene>
    <name evidence="1" type="ORF">CYMTET_36851</name>
</gene>
<keyword evidence="2" id="KW-1185">Reference proteome</keyword>
<dbReference type="EMBL" id="LGRX02024560">
    <property type="protein sequence ID" value="KAK3253921.1"/>
    <property type="molecule type" value="Genomic_DNA"/>
</dbReference>
<evidence type="ECO:0000313" key="1">
    <source>
        <dbReference type="EMBL" id="KAK3253921.1"/>
    </source>
</evidence>
<protein>
    <submittedName>
        <fullName evidence="1">Uncharacterized protein</fullName>
    </submittedName>
</protein>
<accession>A0AAE0CF65</accession>
<dbReference type="AlphaFoldDB" id="A0AAE0CF65"/>
<evidence type="ECO:0000313" key="2">
    <source>
        <dbReference type="Proteomes" id="UP001190700"/>
    </source>
</evidence>